<dbReference type="GO" id="GO:0003677">
    <property type="term" value="F:DNA binding"/>
    <property type="evidence" value="ECO:0007669"/>
    <property type="project" value="UniProtKB-KW"/>
</dbReference>
<evidence type="ECO:0000313" key="2">
    <source>
        <dbReference type="EMBL" id="MDW2759764.1"/>
    </source>
</evidence>
<name>A0AAP6CQQ5_CITFR</name>
<dbReference type="AlphaFoldDB" id="A0AAP6CQQ5"/>
<keyword evidence="1" id="KW-0238">DNA-binding</keyword>
<dbReference type="PANTHER" id="PTHR36924">
    <property type="entry name" value="ANTITOXIN HIGA-1"/>
    <property type="match status" value="1"/>
</dbReference>
<gene>
    <name evidence="2" type="ORF">RYZ67_14930</name>
</gene>
<evidence type="ECO:0000313" key="3">
    <source>
        <dbReference type="Proteomes" id="UP001278087"/>
    </source>
</evidence>
<dbReference type="InterPro" id="IPR010982">
    <property type="entry name" value="Lambda_DNA-bd_dom_sf"/>
</dbReference>
<organism evidence="2 3">
    <name type="scientific">Citrobacter freundii</name>
    <dbReference type="NCBI Taxonomy" id="546"/>
    <lineage>
        <taxon>Bacteria</taxon>
        <taxon>Pseudomonadati</taxon>
        <taxon>Pseudomonadota</taxon>
        <taxon>Gammaproteobacteria</taxon>
        <taxon>Enterobacterales</taxon>
        <taxon>Enterobacteriaceae</taxon>
        <taxon>Citrobacter</taxon>
        <taxon>Citrobacter freundii complex</taxon>
    </lineage>
</organism>
<dbReference type="NCBIfam" id="TIGR02607">
    <property type="entry name" value="antidote_HigA"/>
    <property type="match status" value="1"/>
</dbReference>
<dbReference type="PANTHER" id="PTHR36924:SF1">
    <property type="entry name" value="ANTITOXIN HIGA-1"/>
    <property type="match status" value="1"/>
</dbReference>
<proteinExistence type="predicted"/>
<dbReference type="Gene3D" id="1.10.260.40">
    <property type="entry name" value="lambda repressor-like DNA-binding domains"/>
    <property type="match status" value="1"/>
</dbReference>
<reference evidence="2" key="1">
    <citation type="submission" date="2023-10" db="EMBL/GenBank/DDBJ databases">
        <title>Fecal carriage and genetic characteristics of carbapenem-resistant Enterobacterales among healthy adults from four provinces of China.</title>
        <authorList>
            <person name="Li Y."/>
            <person name="Zhang R."/>
        </authorList>
    </citation>
    <scope>NUCLEOTIDE SEQUENCE</scope>
    <source>
        <strain evidence="2">HN-136</strain>
    </source>
</reference>
<sequence length="94" mass="10678">MCMFNPPHPGEVLRDYLGDISVAQCARSLKITRFRLSRLLNGHIPVTADMALSLSTLLETRAELWMDMQSEYALLQARQKPGPLSVHCNPRWGR</sequence>
<dbReference type="Proteomes" id="UP001278087">
    <property type="component" value="Unassembled WGS sequence"/>
</dbReference>
<protein>
    <submittedName>
        <fullName evidence="2">HigA family addiction module antitoxin</fullName>
    </submittedName>
</protein>
<accession>A0AAP6CQQ5</accession>
<evidence type="ECO:0000256" key="1">
    <source>
        <dbReference type="ARBA" id="ARBA00023125"/>
    </source>
</evidence>
<comment type="caution">
    <text evidence="2">The sequence shown here is derived from an EMBL/GenBank/DDBJ whole genome shotgun (WGS) entry which is preliminary data.</text>
</comment>
<dbReference type="SUPFAM" id="SSF47413">
    <property type="entry name" value="lambda repressor-like DNA-binding domains"/>
    <property type="match status" value="1"/>
</dbReference>
<dbReference type="EMBL" id="JAWPBU010000016">
    <property type="protein sequence ID" value="MDW2759764.1"/>
    <property type="molecule type" value="Genomic_DNA"/>
</dbReference>
<dbReference type="InterPro" id="IPR013430">
    <property type="entry name" value="Toxin_antidote_HigA"/>
</dbReference>